<keyword evidence="2" id="KW-1185">Reference proteome</keyword>
<dbReference type="EMBL" id="KN832871">
    <property type="protein sequence ID" value="KIN05608.1"/>
    <property type="molecule type" value="Genomic_DNA"/>
</dbReference>
<dbReference type="OrthoDB" id="3983163at2759"/>
<dbReference type="Proteomes" id="UP000054321">
    <property type="component" value="Unassembled WGS sequence"/>
</dbReference>
<name>A0A0C3DU75_OIDMZ</name>
<sequence>MTPPVESWPARELEERVLGDAKGKRRKGFDGDLGKCQLVELLQYSCEVEKPVTRESKTRCWPVERLFRKCLDREGSFIAETTIWERGEKKIR</sequence>
<dbReference type="HOGENOM" id="CLU_142986_1_0_1"/>
<protein>
    <submittedName>
        <fullName evidence="1">Uncharacterized protein</fullName>
    </submittedName>
</protein>
<gene>
    <name evidence="1" type="ORF">OIDMADRAFT_113536</name>
</gene>
<evidence type="ECO:0000313" key="2">
    <source>
        <dbReference type="Proteomes" id="UP000054321"/>
    </source>
</evidence>
<reference evidence="2" key="2">
    <citation type="submission" date="2015-01" db="EMBL/GenBank/DDBJ databases">
        <title>Evolutionary Origins and Diversification of the Mycorrhizal Mutualists.</title>
        <authorList>
            <consortium name="DOE Joint Genome Institute"/>
            <consortium name="Mycorrhizal Genomics Consortium"/>
            <person name="Kohler A."/>
            <person name="Kuo A."/>
            <person name="Nagy L.G."/>
            <person name="Floudas D."/>
            <person name="Copeland A."/>
            <person name="Barry K.W."/>
            <person name="Cichocki N."/>
            <person name="Veneault-Fourrey C."/>
            <person name="LaButti K."/>
            <person name="Lindquist E.A."/>
            <person name="Lipzen A."/>
            <person name="Lundell T."/>
            <person name="Morin E."/>
            <person name="Murat C."/>
            <person name="Riley R."/>
            <person name="Ohm R."/>
            <person name="Sun H."/>
            <person name="Tunlid A."/>
            <person name="Henrissat B."/>
            <person name="Grigoriev I.V."/>
            <person name="Hibbett D.S."/>
            <person name="Martin F."/>
        </authorList>
    </citation>
    <scope>NUCLEOTIDE SEQUENCE [LARGE SCALE GENOMIC DNA]</scope>
    <source>
        <strain evidence="2">Zn</strain>
    </source>
</reference>
<evidence type="ECO:0000313" key="1">
    <source>
        <dbReference type="EMBL" id="KIN05608.1"/>
    </source>
</evidence>
<organism evidence="1 2">
    <name type="scientific">Oidiodendron maius (strain Zn)</name>
    <dbReference type="NCBI Taxonomy" id="913774"/>
    <lineage>
        <taxon>Eukaryota</taxon>
        <taxon>Fungi</taxon>
        <taxon>Dikarya</taxon>
        <taxon>Ascomycota</taxon>
        <taxon>Pezizomycotina</taxon>
        <taxon>Leotiomycetes</taxon>
        <taxon>Leotiomycetes incertae sedis</taxon>
        <taxon>Myxotrichaceae</taxon>
        <taxon>Oidiodendron</taxon>
    </lineage>
</organism>
<dbReference type="InParanoid" id="A0A0C3DU75"/>
<proteinExistence type="predicted"/>
<dbReference type="AlphaFoldDB" id="A0A0C3DU75"/>
<reference evidence="1 2" key="1">
    <citation type="submission" date="2014-04" db="EMBL/GenBank/DDBJ databases">
        <authorList>
            <consortium name="DOE Joint Genome Institute"/>
            <person name="Kuo A."/>
            <person name="Martino E."/>
            <person name="Perotto S."/>
            <person name="Kohler A."/>
            <person name="Nagy L.G."/>
            <person name="Floudas D."/>
            <person name="Copeland A."/>
            <person name="Barry K.W."/>
            <person name="Cichocki N."/>
            <person name="Veneault-Fourrey C."/>
            <person name="LaButti K."/>
            <person name="Lindquist E.A."/>
            <person name="Lipzen A."/>
            <person name="Lundell T."/>
            <person name="Morin E."/>
            <person name="Murat C."/>
            <person name="Sun H."/>
            <person name="Tunlid A."/>
            <person name="Henrissat B."/>
            <person name="Grigoriev I.V."/>
            <person name="Hibbett D.S."/>
            <person name="Martin F."/>
            <person name="Nordberg H.P."/>
            <person name="Cantor M.N."/>
            <person name="Hua S.X."/>
        </authorList>
    </citation>
    <scope>NUCLEOTIDE SEQUENCE [LARGE SCALE GENOMIC DNA]</scope>
    <source>
        <strain evidence="1 2">Zn</strain>
    </source>
</reference>
<dbReference type="GO" id="GO:0042720">
    <property type="term" value="C:mitochondrial inner membrane peptidase complex"/>
    <property type="evidence" value="ECO:0007669"/>
    <property type="project" value="InterPro"/>
</dbReference>
<dbReference type="InterPro" id="IPR024645">
    <property type="entry name" value="Mitochondr_Som1"/>
</dbReference>
<dbReference type="Pfam" id="PF11093">
    <property type="entry name" value="Mitochondr_Som1"/>
    <property type="match status" value="1"/>
</dbReference>
<accession>A0A0C3DU75</accession>